<dbReference type="EMBL" id="OZ020097">
    <property type="protein sequence ID" value="CAK9269639.1"/>
    <property type="molecule type" value="Genomic_DNA"/>
</dbReference>
<accession>A0ABP0WTA2</accession>
<evidence type="ECO:0000313" key="1">
    <source>
        <dbReference type="EMBL" id="CAK9269639.1"/>
    </source>
</evidence>
<keyword evidence="2" id="KW-1185">Reference proteome</keyword>
<evidence type="ECO:0000313" key="2">
    <source>
        <dbReference type="Proteomes" id="UP001497444"/>
    </source>
</evidence>
<reference evidence="1 2" key="1">
    <citation type="submission" date="2024-02" db="EMBL/GenBank/DDBJ databases">
        <authorList>
            <consortium name="ELIXIR-Norway"/>
            <consortium name="Elixir Norway"/>
        </authorList>
    </citation>
    <scope>NUCLEOTIDE SEQUENCE [LARGE SCALE GENOMIC DNA]</scope>
</reference>
<dbReference type="Proteomes" id="UP001497444">
    <property type="component" value="Chromosome 2"/>
</dbReference>
<gene>
    <name evidence="1" type="ORF">CSSPJE1EN1_LOCUS15117</name>
</gene>
<proteinExistence type="predicted"/>
<protein>
    <submittedName>
        <fullName evidence="1">Uncharacterized protein</fullName>
    </submittedName>
</protein>
<sequence length="88" mass="9533">MEWKRRQEKGYQNCNAAIHPLSQEHEARRKFCPSLKSGGIAHSAATGLELIVSTRTANPKCDSGTLLESQLQIISKGSTCSVSGTLFA</sequence>
<organism evidence="1 2">
    <name type="scientific">Sphagnum jensenii</name>
    <dbReference type="NCBI Taxonomy" id="128206"/>
    <lineage>
        <taxon>Eukaryota</taxon>
        <taxon>Viridiplantae</taxon>
        <taxon>Streptophyta</taxon>
        <taxon>Embryophyta</taxon>
        <taxon>Bryophyta</taxon>
        <taxon>Sphagnophytina</taxon>
        <taxon>Sphagnopsida</taxon>
        <taxon>Sphagnales</taxon>
        <taxon>Sphagnaceae</taxon>
        <taxon>Sphagnum</taxon>
    </lineage>
</organism>
<name>A0ABP0WTA2_9BRYO</name>